<dbReference type="GO" id="GO:0008168">
    <property type="term" value="F:methyltransferase activity"/>
    <property type="evidence" value="ECO:0007669"/>
    <property type="project" value="UniProtKB-KW"/>
</dbReference>
<dbReference type="InterPro" id="IPR029063">
    <property type="entry name" value="SAM-dependent_MTases_sf"/>
</dbReference>
<keyword evidence="1" id="KW-0808">Transferase</keyword>
<accession>A0A8J2Y8U2</accession>
<proteinExistence type="predicted"/>
<keyword evidence="2" id="KW-1185">Reference proteome</keyword>
<comment type="caution">
    <text evidence="1">The sequence shown here is derived from an EMBL/GenBank/DDBJ whole genome shotgun (WGS) entry which is preliminary data.</text>
</comment>
<organism evidence="1 2">
    <name type="scientific">Planktosalinus lacus</name>
    <dbReference type="NCBI Taxonomy" id="1526573"/>
    <lineage>
        <taxon>Bacteria</taxon>
        <taxon>Pseudomonadati</taxon>
        <taxon>Bacteroidota</taxon>
        <taxon>Flavobacteriia</taxon>
        <taxon>Flavobacteriales</taxon>
        <taxon>Flavobacteriaceae</taxon>
        <taxon>Planktosalinus</taxon>
    </lineage>
</organism>
<reference evidence="1" key="1">
    <citation type="journal article" date="2014" name="Int. J. Syst. Evol. Microbiol.">
        <title>Complete genome sequence of Corynebacterium casei LMG S-19264T (=DSM 44701T), isolated from a smear-ripened cheese.</title>
        <authorList>
            <consortium name="US DOE Joint Genome Institute (JGI-PGF)"/>
            <person name="Walter F."/>
            <person name="Albersmeier A."/>
            <person name="Kalinowski J."/>
            <person name="Ruckert C."/>
        </authorList>
    </citation>
    <scope>NUCLEOTIDE SEQUENCE</scope>
    <source>
        <strain evidence="1">CGMCC 1.12924</strain>
    </source>
</reference>
<dbReference type="Pfam" id="PF13489">
    <property type="entry name" value="Methyltransf_23"/>
    <property type="match status" value="1"/>
</dbReference>
<gene>
    <name evidence="1" type="ORF">GCM10011312_06790</name>
</gene>
<dbReference type="PANTHER" id="PTHR43591">
    <property type="entry name" value="METHYLTRANSFERASE"/>
    <property type="match status" value="1"/>
</dbReference>
<dbReference type="AlphaFoldDB" id="A0A8J2Y8U2"/>
<protein>
    <submittedName>
        <fullName evidence="1">Type 11 methyltransferase</fullName>
    </submittedName>
</protein>
<keyword evidence="1" id="KW-0489">Methyltransferase</keyword>
<evidence type="ECO:0000313" key="2">
    <source>
        <dbReference type="Proteomes" id="UP000652231"/>
    </source>
</evidence>
<evidence type="ECO:0000313" key="1">
    <source>
        <dbReference type="EMBL" id="GGD85399.1"/>
    </source>
</evidence>
<dbReference type="Gene3D" id="3.40.50.150">
    <property type="entry name" value="Vaccinia Virus protein VP39"/>
    <property type="match status" value="1"/>
</dbReference>
<dbReference type="SUPFAM" id="SSF53335">
    <property type="entry name" value="S-adenosyl-L-methionine-dependent methyltransferases"/>
    <property type="match status" value="1"/>
</dbReference>
<dbReference type="EMBL" id="BMGK01000002">
    <property type="protein sequence ID" value="GGD85399.1"/>
    <property type="molecule type" value="Genomic_DNA"/>
</dbReference>
<dbReference type="GO" id="GO:0032259">
    <property type="term" value="P:methylation"/>
    <property type="evidence" value="ECO:0007669"/>
    <property type="project" value="UniProtKB-KW"/>
</dbReference>
<sequence length="243" mass="28512">MYTTLKNSVKKLLPKKLLFRFEPFLRKLLRFHYKGDHYQCTICETKLNTFIQLENGDLLCPACGSRSRTRRLLQLLKENNLIEGKILDFSPPRGFYELLKKKVKSNYYPTDFENQFLAQYKYDITRIPHQDDFFDLILCYHILEHIPEDTKAMAELYRVLKPNGICYIQTPFKEGDIYEDATITSAEARLKAFGQEDHVRIYSVEGLKHRLEQAGFKVKINTFEATQNPFNGFKSETVLTACK</sequence>
<name>A0A8J2Y8U2_9FLAO</name>
<dbReference type="Proteomes" id="UP000652231">
    <property type="component" value="Unassembled WGS sequence"/>
</dbReference>
<reference evidence="1" key="2">
    <citation type="submission" date="2020-09" db="EMBL/GenBank/DDBJ databases">
        <authorList>
            <person name="Sun Q."/>
            <person name="Zhou Y."/>
        </authorList>
    </citation>
    <scope>NUCLEOTIDE SEQUENCE</scope>
    <source>
        <strain evidence="1">CGMCC 1.12924</strain>
    </source>
</reference>